<dbReference type="AlphaFoldDB" id="A0A9Q0N5L5"/>
<comment type="caution">
    <text evidence="2">The sequence shown here is derived from an EMBL/GenBank/DDBJ whole genome shotgun (WGS) entry which is preliminary data.</text>
</comment>
<proteinExistence type="predicted"/>
<sequence>MEEFVSINANGYEIENEPKEHIRVRRGLSSSKRAALELATKKAAKERQETGGRHGGGRKPVPPSDKYYGDGNLDNIFYTLFVSEANHCAR</sequence>
<feature type="compositionally biased region" description="Basic and acidic residues" evidence="1">
    <location>
        <begin position="39"/>
        <end position="52"/>
    </location>
</feature>
<accession>A0A9Q0N5L5</accession>
<feature type="non-terminal residue" evidence="2">
    <location>
        <position position="90"/>
    </location>
</feature>
<keyword evidence="3" id="KW-1185">Reference proteome</keyword>
<evidence type="ECO:0000256" key="1">
    <source>
        <dbReference type="SAM" id="MobiDB-lite"/>
    </source>
</evidence>
<feature type="region of interest" description="Disordered" evidence="1">
    <location>
        <begin position="36"/>
        <end position="66"/>
    </location>
</feature>
<gene>
    <name evidence="2" type="ORF">Bhyg_08938</name>
</gene>
<reference evidence="2" key="1">
    <citation type="submission" date="2022-07" db="EMBL/GenBank/DDBJ databases">
        <authorList>
            <person name="Trinca V."/>
            <person name="Uliana J.V.C."/>
            <person name="Torres T.T."/>
            <person name="Ward R.J."/>
            <person name="Monesi N."/>
        </authorList>
    </citation>
    <scope>NUCLEOTIDE SEQUENCE</scope>
    <source>
        <strain evidence="2">HSMRA1968</strain>
        <tissue evidence="2">Whole embryos</tissue>
    </source>
</reference>
<evidence type="ECO:0000313" key="3">
    <source>
        <dbReference type="Proteomes" id="UP001151699"/>
    </source>
</evidence>
<dbReference type="Proteomes" id="UP001151699">
    <property type="component" value="Chromosome B"/>
</dbReference>
<evidence type="ECO:0000313" key="2">
    <source>
        <dbReference type="EMBL" id="KAJ6643973.1"/>
    </source>
</evidence>
<protein>
    <submittedName>
        <fullName evidence="2">Uncharacterized protein</fullName>
    </submittedName>
</protein>
<name>A0A9Q0N5L5_9DIPT</name>
<dbReference type="EMBL" id="WJQU01000002">
    <property type="protein sequence ID" value="KAJ6643973.1"/>
    <property type="molecule type" value="Genomic_DNA"/>
</dbReference>
<organism evidence="2 3">
    <name type="scientific">Pseudolycoriella hygida</name>
    <dbReference type="NCBI Taxonomy" id="35572"/>
    <lineage>
        <taxon>Eukaryota</taxon>
        <taxon>Metazoa</taxon>
        <taxon>Ecdysozoa</taxon>
        <taxon>Arthropoda</taxon>
        <taxon>Hexapoda</taxon>
        <taxon>Insecta</taxon>
        <taxon>Pterygota</taxon>
        <taxon>Neoptera</taxon>
        <taxon>Endopterygota</taxon>
        <taxon>Diptera</taxon>
        <taxon>Nematocera</taxon>
        <taxon>Sciaroidea</taxon>
        <taxon>Sciaridae</taxon>
        <taxon>Pseudolycoriella</taxon>
    </lineage>
</organism>